<sequence length="1154" mass="130046">MNAMNTYIKKEVALIGANTTFGKITSFLLKQSPVLSKLTLYDEKSLKSFDDMKYINTPCKVSFVNGREHISEAIKAADIIIIGDDNPKEMSHEATLVSRVPSFSNYVQQIADHNPNAIIIVATNPVNMTVPLAAEVLRNLGKFDERKLIGMTNVENIKARAILARHLQICPGTIDFPVIGGSTSETSVPLLSNTNPRIPLSKANSQKIICAVKTSATKLHNAEGSQESLNRSYATAKLVKSIVAGLNGHPTVETVLSYQKIINNADYFSLPVLLGENGIINHMTLPNISQHEKHLLLHAITSMAADSKKAKHYYDKLVNNLGIPIRAPQNKLNKLKPPNNPNKHPQSQYASVHNRTQNSFQNTMLNETSPSSMKLKSIIDHVASTISSCNKSTKTIVDQNKLESLKFEKKTKHSVKFNQVNDIALLAKQDSFKGLRPTEKAISAKNTIFEYSTQVLTMPKNIKNLNPKENITSNDPIVNYINKTSLSPQLSNKEKKCVIEKDNLSLKDNNKEKQYTTSENVSTDTSQKILRPEKIENNFTSNIIGVINEMQNRKSMPFATKGAIKNQSENMFDNSTKVNNFSSKFNTKNDKYLDLFGIKAAKKDDKNVKINKADIKSISDISFLIPSETKTSGKKYSLQTNQPHWILHSMLFKSEKYQSSKRPILSRYVSSESHDNQFKNKQFTNIAPEEEMRQVSSLPKPQTNINELQEPLWSRFISSESRDNEIKNKVYENFNPENRKNLQTSLPKSQQNIKIPYETFSLSCKPSESTSKEMENKEFINFNSENKIKQNTSPHKIQTNFNKPHVFIRSQDALPKPNDEGTGKKLVEAINSKENVREVKLIPKSKTNINIPHESIAITSEPGCNDNLLPTPYSRSLKNYNGQRKIYINPKVSSDTCVFENLIQKQKSSISSGHKVASFRTERSEDTFFILQREMINTKLLDKANHNKNKRNDLQKLHLLTSNSKECVTKNKVPENQFKSLGVEDLHCKNNYLKQNKENSMINISKQQISETTDKNMDNGRLLCTTGDKKNNSTYKGERREIDNNSKKYDNSDILNVSSNQVMSTPSKCMQNETKLEINEPGSGKTKCGINDYHICKPNENESCENNSNPSKLIQHSINSKLDSETDLVNGEGVNKIKNSLEHTSPKEIENATV</sequence>
<dbReference type="GO" id="GO:0030060">
    <property type="term" value="F:L-malate dehydrogenase (NAD+) activity"/>
    <property type="evidence" value="ECO:0007669"/>
    <property type="project" value="UniProtKB-EC"/>
</dbReference>
<dbReference type="GO" id="GO:0005739">
    <property type="term" value="C:mitochondrion"/>
    <property type="evidence" value="ECO:0007669"/>
    <property type="project" value="TreeGrafter"/>
</dbReference>
<organism evidence="8 9">
    <name type="scientific">Nezara viridula</name>
    <name type="common">Southern green stink bug</name>
    <name type="synonym">Cimex viridulus</name>
    <dbReference type="NCBI Taxonomy" id="85310"/>
    <lineage>
        <taxon>Eukaryota</taxon>
        <taxon>Metazoa</taxon>
        <taxon>Ecdysozoa</taxon>
        <taxon>Arthropoda</taxon>
        <taxon>Hexapoda</taxon>
        <taxon>Insecta</taxon>
        <taxon>Pterygota</taxon>
        <taxon>Neoptera</taxon>
        <taxon>Paraneoptera</taxon>
        <taxon>Hemiptera</taxon>
        <taxon>Heteroptera</taxon>
        <taxon>Panheteroptera</taxon>
        <taxon>Pentatomomorpha</taxon>
        <taxon>Pentatomoidea</taxon>
        <taxon>Pentatomidae</taxon>
        <taxon>Pentatominae</taxon>
        <taxon>Nezara</taxon>
    </lineage>
</organism>
<evidence type="ECO:0000259" key="6">
    <source>
        <dbReference type="Pfam" id="PF00056"/>
    </source>
</evidence>
<reference evidence="8" key="1">
    <citation type="submission" date="2022-01" db="EMBL/GenBank/DDBJ databases">
        <authorList>
            <person name="King R."/>
        </authorList>
    </citation>
    <scope>NUCLEOTIDE SEQUENCE</scope>
</reference>
<dbReference type="InterPro" id="IPR036291">
    <property type="entry name" value="NAD(P)-bd_dom_sf"/>
</dbReference>
<name>A0A9P0H5I0_NEZVI</name>
<evidence type="ECO:0000259" key="7">
    <source>
        <dbReference type="Pfam" id="PF02866"/>
    </source>
</evidence>
<evidence type="ECO:0000313" key="9">
    <source>
        <dbReference type="Proteomes" id="UP001152798"/>
    </source>
</evidence>
<dbReference type="InterPro" id="IPR001236">
    <property type="entry name" value="Lactate/malate_DH_N"/>
</dbReference>
<dbReference type="GO" id="GO:0006099">
    <property type="term" value="P:tricarboxylic acid cycle"/>
    <property type="evidence" value="ECO:0007669"/>
    <property type="project" value="UniProtKB-KW"/>
</dbReference>
<dbReference type="PANTHER" id="PTHR11540">
    <property type="entry name" value="MALATE AND LACTATE DEHYDROGENASE"/>
    <property type="match status" value="1"/>
</dbReference>
<dbReference type="Pfam" id="PF00056">
    <property type="entry name" value="Ldh_1_N"/>
    <property type="match status" value="1"/>
</dbReference>
<dbReference type="AlphaFoldDB" id="A0A9P0H5I0"/>
<protein>
    <recommendedName>
        <fullName evidence="2">Malate dehydrogenase, mitochondrial</fullName>
        <ecNumber evidence="1">1.1.1.37</ecNumber>
    </recommendedName>
</protein>
<dbReference type="PANTHER" id="PTHR11540:SF16">
    <property type="entry name" value="MALATE DEHYDROGENASE, MITOCHONDRIAL"/>
    <property type="match status" value="1"/>
</dbReference>
<dbReference type="InterPro" id="IPR015955">
    <property type="entry name" value="Lactate_DH/Glyco_Ohase_4_C"/>
</dbReference>
<evidence type="ECO:0000313" key="8">
    <source>
        <dbReference type="EMBL" id="CAH1395793.1"/>
    </source>
</evidence>
<evidence type="ECO:0000256" key="4">
    <source>
        <dbReference type="ARBA" id="ARBA00023002"/>
    </source>
</evidence>
<evidence type="ECO:0000256" key="5">
    <source>
        <dbReference type="ARBA" id="ARBA00023027"/>
    </source>
</evidence>
<feature type="domain" description="Lactate/malate dehydrogenase C-terminal" evidence="7">
    <location>
        <begin position="152"/>
        <end position="312"/>
    </location>
</feature>
<evidence type="ECO:0000256" key="2">
    <source>
        <dbReference type="ARBA" id="ARBA00016075"/>
    </source>
</evidence>
<dbReference type="EC" id="1.1.1.37" evidence="1"/>
<keyword evidence="3" id="KW-0816">Tricarboxylic acid cycle</keyword>
<dbReference type="OrthoDB" id="4069699at2759"/>
<dbReference type="SUPFAM" id="SSF51735">
    <property type="entry name" value="NAD(P)-binding Rossmann-fold domains"/>
    <property type="match status" value="1"/>
</dbReference>
<dbReference type="InterPro" id="IPR022383">
    <property type="entry name" value="Lactate/malate_DH_C"/>
</dbReference>
<dbReference type="Gene3D" id="3.40.50.720">
    <property type="entry name" value="NAD(P)-binding Rossmann-like Domain"/>
    <property type="match status" value="1"/>
</dbReference>
<keyword evidence="9" id="KW-1185">Reference proteome</keyword>
<dbReference type="Pfam" id="PF02866">
    <property type="entry name" value="Ldh_1_C"/>
    <property type="match status" value="1"/>
</dbReference>
<proteinExistence type="predicted"/>
<dbReference type="EMBL" id="OV725079">
    <property type="protein sequence ID" value="CAH1395793.1"/>
    <property type="molecule type" value="Genomic_DNA"/>
</dbReference>
<dbReference type="Gene3D" id="3.90.110.10">
    <property type="entry name" value="Lactate dehydrogenase/glycoside hydrolase, family 4, C-terminal"/>
    <property type="match status" value="1"/>
</dbReference>
<dbReference type="Proteomes" id="UP001152798">
    <property type="component" value="Chromosome 3"/>
</dbReference>
<accession>A0A9P0H5I0</accession>
<feature type="domain" description="Lactate/malate dehydrogenase N-terminal" evidence="6">
    <location>
        <begin position="11"/>
        <end position="150"/>
    </location>
</feature>
<dbReference type="SUPFAM" id="SSF56327">
    <property type="entry name" value="LDH C-terminal domain-like"/>
    <property type="match status" value="1"/>
</dbReference>
<evidence type="ECO:0000256" key="1">
    <source>
        <dbReference type="ARBA" id="ARBA00012995"/>
    </source>
</evidence>
<keyword evidence="4" id="KW-0560">Oxidoreductase</keyword>
<evidence type="ECO:0000256" key="3">
    <source>
        <dbReference type="ARBA" id="ARBA00022532"/>
    </source>
</evidence>
<gene>
    <name evidence="8" type="ORF">NEZAVI_LOCUS6000</name>
</gene>
<keyword evidence="5" id="KW-0520">NAD</keyword>